<accession>A0A0C2YIZ3</accession>
<gene>
    <name evidence="1" type="ORF">M413DRAFT_438877</name>
</gene>
<evidence type="ECO:0000313" key="2">
    <source>
        <dbReference type="Proteomes" id="UP000053424"/>
    </source>
</evidence>
<evidence type="ECO:0000313" key="1">
    <source>
        <dbReference type="EMBL" id="KIM49733.1"/>
    </source>
</evidence>
<dbReference type="HOGENOM" id="CLU_3014375_0_0_1"/>
<organism evidence="1 2">
    <name type="scientific">Hebeloma cylindrosporum</name>
    <dbReference type="NCBI Taxonomy" id="76867"/>
    <lineage>
        <taxon>Eukaryota</taxon>
        <taxon>Fungi</taxon>
        <taxon>Dikarya</taxon>
        <taxon>Basidiomycota</taxon>
        <taxon>Agaricomycotina</taxon>
        <taxon>Agaricomycetes</taxon>
        <taxon>Agaricomycetidae</taxon>
        <taxon>Agaricales</taxon>
        <taxon>Agaricineae</taxon>
        <taxon>Hymenogastraceae</taxon>
        <taxon>Hebeloma</taxon>
    </lineage>
</organism>
<dbReference type="EMBL" id="KN831768">
    <property type="protein sequence ID" value="KIM49733.1"/>
    <property type="molecule type" value="Genomic_DNA"/>
</dbReference>
<reference evidence="2" key="2">
    <citation type="submission" date="2015-01" db="EMBL/GenBank/DDBJ databases">
        <title>Evolutionary Origins and Diversification of the Mycorrhizal Mutualists.</title>
        <authorList>
            <consortium name="DOE Joint Genome Institute"/>
            <consortium name="Mycorrhizal Genomics Consortium"/>
            <person name="Kohler A."/>
            <person name="Kuo A."/>
            <person name="Nagy L.G."/>
            <person name="Floudas D."/>
            <person name="Copeland A."/>
            <person name="Barry K.W."/>
            <person name="Cichocki N."/>
            <person name="Veneault-Fourrey C."/>
            <person name="LaButti K."/>
            <person name="Lindquist E.A."/>
            <person name="Lipzen A."/>
            <person name="Lundell T."/>
            <person name="Morin E."/>
            <person name="Murat C."/>
            <person name="Riley R."/>
            <person name="Ohm R."/>
            <person name="Sun H."/>
            <person name="Tunlid A."/>
            <person name="Henrissat B."/>
            <person name="Grigoriev I.V."/>
            <person name="Hibbett D.S."/>
            <person name="Martin F."/>
        </authorList>
    </citation>
    <scope>NUCLEOTIDE SEQUENCE [LARGE SCALE GENOMIC DNA]</scope>
    <source>
        <strain evidence="2">h7</strain>
    </source>
</reference>
<proteinExistence type="predicted"/>
<sequence>MDPIAEETVENSLLVPARNHRNDDKLRIQQRRITFPSHADTPRKMVFAISNWFLDR</sequence>
<protein>
    <submittedName>
        <fullName evidence="1">Uncharacterized protein</fullName>
    </submittedName>
</protein>
<dbReference type="Proteomes" id="UP000053424">
    <property type="component" value="Unassembled WGS sequence"/>
</dbReference>
<dbReference type="AlphaFoldDB" id="A0A0C2YIZ3"/>
<keyword evidence="2" id="KW-1185">Reference proteome</keyword>
<name>A0A0C2YIZ3_HEBCY</name>
<reference evidence="1 2" key="1">
    <citation type="submission" date="2014-04" db="EMBL/GenBank/DDBJ databases">
        <authorList>
            <consortium name="DOE Joint Genome Institute"/>
            <person name="Kuo A."/>
            <person name="Gay G."/>
            <person name="Dore J."/>
            <person name="Kohler A."/>
            <person name="Nagy L.G."/>
            <person name="Floudas D."/>
            <person name="Copeland A."/>
            <person name="Barry K.W."/>
            <person name="Cichocki N."/>
            <person name="Veneault-Fourrey C."/>
            <person name="LaButti K."/>
            <person name="Lindquist E.A."/>
            <person name="Lipzen A."/>
            <person name="Lundell T."/>
            <person name="Morin E."/>
            <person name="Murat C."/>
            <person name="Sun H."/>
            <person name="Tunlid A."/>
            <person name="Henrissat B."/>
            <person name="Grigoriev I.V."/>
            <person name="Hibbett D.S."/>
            <person name="Martin F."/>
            <person name="Nordberg H.P."/>
            <person name="Cantor M.N."/>
            <person name="Hua S.X."/>
        </authorList>
    </citation>
    <scope>NUCLEOTIDE SEQUENCE [LARGE SCALE GENOMIC DNA]</scope>
    <source>
        <strain evidence="2">h7</strain>
    </source>
</reference>